<comment type="similarity">
    <text evidence="1">Belongs to the class-I aminoacyl-tRNA synthetase family.</text>
</comment>
<evidence type="ECO:0000256" key="7">
    <source>
        <dbReference type="ARBA" id="ARBA00022917"/>
    </source>
</evidence>
<dbReference type="InterPro" id="IPR013155">
    <property type="entry name" value="M/V/L/I-tRNA-synth_anticd-bd"/>
</dbReference>
<dbReference type="Pfam" id="PF08264">
    <property type="entry name" value="Anticodon_1"/>
    <property type="match status" value="1"/>
</dbReference>
<dbReference type="Pfam" id="PF00133">
    <property type="entry name" value="tRNA-synt_1"/>
    <property type="match status" value="1"/>
</dbReference>
<evidence type="ECO:0000256" key="2">
    <source>
        <dbReference type="ARBA" id="ARBA00013164"/>
    </source>
</evidence>
<sequence>MIAQEEMRKHELIWVDAKDVEESLNVVDGPLILNLYKKGFYSFCESGIAIHSNFLNSLSTEEAKEKMILFLEEKGLGKRQTQYKLRDWVFSRQRYWGEPIPLVYCENCANKKIFKSKGEEQNPGWIPLEEKELPLKLPQVNKYEPTDTGESPLSKIDEWVNVSCPRCGGIAKRETDTMPNWAGSSWYFLRYTDPQNQEVFAGKEKLAHWTPVDWYNGGMEHTVLHLLYSRFWNQFLFDIGLVPTKEPYKKRTSHGMILAKGGEKMSKSKGNVVNPDEIVSQYGADTMRTYLMFMGAFDAAVQWDPEAIVGVRRFLEKILNLQEILKEQESEKFTRALHKTIKKVTEDIETMKFNTAIAQMMSLVNQAQEEQQISKTSYEKLLQLLVPFAPHLCEEIWQKLGHYESIDQTSWPIYEKDWIKDEQIIIAIQINGKLRGTIEVEQRISEEKIKELAIQQENIKRYLDGKKIQKTFYVPGKLLSIVVL</sequence>
<organism evidence="12 13">
    <name type="scientific">Candidatus Uhrbacteria bacterium CG_4_9_14_3_um_filter_36_7</name>
    <dbReference type="NCBI Taxonomy" id="1975033"/>
    <lineage>
        <taxon>Bacteria</taxon>
        <taxon>Candidatus Uhriibacteriota</taxon>
    </lineage>
</organism>
<name>A0A2M7XHN0_9BACT</name>
<dbReference type="PANTHER" id="PTHR43740">
    <property type="entry name" value="LEUCYL-TRNA SYNTHETASE"/>
    <property type="match status" value="1"/>
</dbReference>
<evidence type="ECO:0000259" key="10">
    <source>
        <dbReference type="Pfam" id="PF00133"/>
    </source>
</evidence>
<dbReference type="FunFam" id="1.10.730.10:FF:000011">
    <property type="entry name" value="Leucine--tRNA ligase chloroplastic/mitochondrial"/>
    <property type="match status" value="1"/>
</dbReference>
<gene>
    <name evidence="12" type="ORF">CO172_01895</name>
</gene>
<keyword evidence="5" id="KW-0547">Nucleotide-binding</keyword>
<keyword evidence="8" id="KW-0030">Aminoacyl-tRNA synthetase</keyword>
<dbReference type="FunFam" id="3.40.50.620:FF:000056">
    <property type="entry name" value="Leucine--tRNA ligase"/>
    <property type="match status" value="1"/>
</dbReference>
<dbReference type="Proteomes" id="UP000229749">
    <property type="component" value="Unassembled WGS sequence"/>
</dbReference>
<evidence type="ECO:0000256" key="9">
    <source>
        <dbReference type="ARBA" id="ARBA00047469"/>
    </source>
</evidence>
<feature type="domain" description="Methionyl/Valyl/Leucyl/Isoleucyl-tRNA synthetase anticodon-binding" evidence="11">
    <location>
        <begin position="334"/>
        <end position="447"/>
    </location>
</feature>
<evidence type="ECO:0000256" key="5">
    <source>
        <dbReference type="ARBA" id="ARBA00022741"/>
    </source>
</evidence>
<dbReference type="CDD" id="cd07958">
    <property type="entry name" value="Anticodon_Ia_Leu_BEm"/>
    <property type="match status" value="1"/>
</dbReference>
<dbReference type="GO" id="GO:0005524">
    <property type="term" value="F:ATP binding"/>
    <property type="evidence" value="ECO:0007669"/>
    <property type="project" value="UniProtKB-KW"/>
</dbReference>
<evidence type="ECO:0000256" key="4">
    <source>
        <dbReference type="ARBA" id="ARBA00022598"/>
    </source>
</evidence>
<dbReference type="InterPro" id="IPR009080">
    <property type="entry name" value="tRNAsynth_Ia_anticodon-bd"/>
</dbReference>
<evidence type="ECO:0000256" key="6">
    <source>
        <dbReference type="ARBA" id="ARBA00022840"/>
    </source>
</evidence>
<feature type="domain" description="Aminoacyl-tRNA synthetase class Ia" evidence="10">
    <location>
        <begin position="85"/>
        <end position="297"/>
    </location>
</feature>
<dbReference type="Gene3D" id="3.10.20.590">
    <property type="match status" value="1"/>
</dbReference>
<evidence type="ECO:0000313" key="12">
    <source>
        <dbReference type="EMBL" id="PJA47372.1"/>
    </source>
</evidence>
<dbReference type="EC" id="6.1.1.4" evidence="2"/>
<dbReference type="GO" id="GO:0006429">
    <property type="term" value="P:leucyl-tRNA aminoacylation"/>
    <property type="evidence" value="ECO:0007669"/>
    <property type="project" value="InterPro"/>
</dbReference>
<dbReference type="InterPro" id="IPR002302">
    <property type="entry name" value="Leu-tRNA-ligase"/>
</dbReference>
<dbReference type="AlphaFoldDB" id="A0A2M7XHN0"/>
<dbReference type="SUPFAM" id="SSF52374">
    <property type="entry name" value="Nucleotidylyl transferase"/>
    <property type="match status" value="1"/>
</dbReference>
<protein>
    <recommendedName>
        <fullName evidence="2">leucine--tRNA ligase</fullName>
        <ecNumber evidence="2">6.1.1.4</ecNumber>
    </recommendedName>
</protein>
<dbReference type="InterPro" id="IPR002300">
    <property type="entry name" value="aa-tRNA-synth_Ia"/>
</dbReference>
<keyword evidence="7" id="KW-0648">Protein biosynthesis</keyword>
<dbReference type="EMBL" id="PFWS01000028">
    <property type="protein sequence ID" value="PJA47372.1"/>
    <property type="molecule type" value="Genomic_DNA"/>
</dbReference>
<keyword evidence="4" id="KW-0436">Ligase</keyword>
<comment type="caution">
    <text evidence="12">The sequence shown here is derived from an EMBL/GenBank/DDBJ whole genome shotgun (WGS) entry which is preliminary data.</text>
</comment>
<accession>A0A2M7XHN0</accession>
<dbReference type="FunFam" id="3.10.20.590:FF:000001">
    <property type="entry name" value="Leucine--tRNA ligase"/>
    <property type="match status" value="1"/>
</dbReference>
<dbReference type="GO" id="GO:0005829">
    <property type="term" value="C:cytosol"/>
    <property type="evidence" value="ECO:0007669"/>
    <property type="project" value="TreeGrafter"/>
</dbReference>
<evidence type="ECO:0000313" key="13">
    <source>
        <dbReference type="Proteomes" id="UP000229749"/>
    </source>
</evidence>
<reference evidence="13" key="1">
    <citation type="submission" date="2017-09" db="EMBL/GenBank/DDBJ databases">
        <title>Depth-based differentiation of microbial function through sediment-hosted aquifers and enrichment of novel symbionts in the deep terrestrial subsurface.</title>
        <authorList>
            <person name="Probst A.J."/>
            <person name="Ladd B."/>
            <person name="Jarett J.K."/>
            <person name="Geller-Mcgrath D.E."/>
            <person name="Sieber C.M.K."/>
            <person name="Emerson J.B."/>
            <person name="Anantharaman K."/>
            <person name="Thomas B.C."/>
            <person name="Malmstrom R."/>
            <person name="Stieglmeier M."/>
            <person name="Klingl A."/>
            <person name="Woyke T."/>
            <person name="Ryan C.M."/>
            <person name="Banfield J.F."/>
        </authorList>
    </citation>
    <scope>NUCLEOTIDE SEQUENCE [LARGE SCALE GENOMIC DNA]</scope>
</reference>
<keyword evidence="6" id="KW-0067">ATP-binding</keyword>
<dbReference type="PANTHER" id="PTHR43740:SF2">
    <property type="entry name" value="LEUCINE--TRNA LIGASE, MITOCHONDRIAL"/>
    <property type="match status" value="1"/>
</dbReference>
<evidence type="ECO:0000256" key="8">
    <source>
        <dbReference type="ARBA" id="ARBA00023146"/>
    </source>
</evidence>
<evidence type="ECO:0000259" key="11">
    <source>
        <dbReference type="Pfam" id="PF08264"/>
    </source>
</evidence>
<evidence type="ECO:0000256" key="3">
    <source>
        <dbReference type="ARBA" id="ARBA00022490"/>
    </source>
</evidence>
<keyword evidence="3" id="KW-0963">Cytoplasm</keyword>
<dbReference type="Gene3D" id="3.40.50.620">
    <property type="entry name" value="HUPs"/>
    <property type="match status" value="1"/>
</dbReference>
<dbReference type="SUPFAM" id="SSF47323">
    <property type="entry name" value="Anticodon-binding domain of a subclass of class I aminoacyl-tRNA synthetases"/>
    <property type="match status" value="1"/>
</dbReference>
<proteinExistence type="inferred from homology"/>
<dbReference type="InterPro" id="IPR014729">
    <property type="entry name" value="Rossmann-like_a/b/a_fold"/>
</dbReference>
<evidence type="ECO:0000256" key="1">
    <source>
        <dbReference type="ARBA" id="ARBA00005594"/>
    </source>
</evidence>
<dbReference type="Gene3D" id="1.10.730.10">
    <property type="entry name" value="Isoleucyl-tRNA Synthetase, Domain 1"/>
    <property type="match status" value="1"/>
</dbReference>
<comment type="catalytic activity">
    <reaction evidence="9">
        <text>tRNA(Leu) + L-leucine + ATP = L-leucyl-tRNA(Leu) + AMP + diphosphate</text>
        <dbReference type="Rhea" id="RHEA:11688"/>
        <dbReference type="Rhea" id="RHEA-COMP:9613"/>
        <dbReference type="Rhea" id="RHEA-COMP:9622"/>
        <dbReference type="ChEBI" id="CHEBI:30616"/>
        <dbReference type="ChEBI" id="CHEBI:33019"/>
        <dbReference type="ChEBI" id="CHEBI:57427"/>
        <dbReference type="ChEBI" id="CHEBI:78442"/>
        <dbReference type="ChEBI" id="CHEBI:78494"/>
        <dbReference type="ChEBI" id="CHEBI:456215"/>
        <dbReference type="EC" id="6.1.1.4"/>
    </reaction>
</comment>
<dbReference type="GO" id="GO:0004823">
    <property type="term" value="F:leucine-tRNA ligase activity"/>
    <property type="evidence" value="ECO:0007669"/>
    <property type="project" value="UniProtKB-EC"/>
</dbReference>